<dbReference type="Gene3D" id="3.30.420.10">
    <property type="entry name" value="Ribonuclease H-like superfamily/Ribonuclease H"/>
    <property type="match status" value="1"/>
</dbReference>
<dbReference type="CDD" id="cd00090">
    <property type="entry name" value="HTH_ARSR"/>
    <property type="match status" value="1"/>
</dbReference>
<proteinExistence type="inferred from homology"/>
<comment type="similarity">
    <text evidence="1">Belongs to the transposase IS21/IS408/IS1162 family.</text>
</comment>
<dbReference type="SUPFAM" id="SSF46689">
    <property type="entry name" value="Homeodomain-like"/>
    <property type="match status" value="1"/>
</dbReference>
<dbReference type="RefSeq" id="WP_290365991.1">
    <property type="nucleotide sequence ID" value="NZ_JAUFPY010000103.1"/>
</dbReference>
<dbReference type="PROSITE" id="PS50994">
    <property type="entry name" value="INTEGRASE"/>
    <property type="match status" value="1"/>
</dbReference>
<protein>
    <recommendedName>
        <fullName evidence="2">Integrase catalytic domain-containing protein</fullName>
    </recommendedName>
</protein>
<dbReference type="EMBL" id="BPQQ01000157">
    <property type="protein sequence ID" value="GJE04691.1"/>
    <property type="molecule type" value="Genomic_DNA"/>
</dbReference>
<gene>
    <name evidence="3" type="ORF">GMJLKIPL_6657</name>
</gene>
<dbReference type="Gene3D" id="1.10.10.10">
    <property type="entry name" value="Winged helix-like DNA-binding domain superfamily/Winged helix DNA-binding domain"/>
    <property type="match status" value="1"/>
</dbReference>
<evidence type="ECO:0000256" key="1">
    <source>
        <dbReference type="ARBA" id="ARBA00009277"/>
    </source>
</evidence>
<keyword evidence="4" id="KW-1185">Reference proteome</keyword>
<accession>A0ABQ4SN92</accession>
<dbReference type="InterPro" id="IPR011991">
    <property type="entry name" value="ArsR-like_HTH"/>
</dbReference>
<dbReference type="InterPro" id="IPR036388">
    <property type="entry name" value="WH-like_DNA-bd_sf"/>
</dbReference>
<name>A0ABQ4SN92_9HYPH</name>
<dbReference type="InterPro" id="IPR009057">
    <property type="entry name" value="Homeodomain-like_sf"/>
</dbReference>
<evidence type="ECO:0000313" key="4">
    <source>
        <dbReference type="Proteomes" id="UP001055153"/>
    </source>
</evidence>
<dbReference type="InterPro" id="IPR001584">
    <property type="entry name" value="Integrase_cat-core"/>
</dbReference>
<reference evidence="3" key="1">
    <citation type="journal article" date="2021" name="Front. Microbiol.">
        <title>Comprehensive Comparative Genomics and Phenotyping of Methylobacterium Species.</title>
        <authorList>
            <person name="Alessa O."/>
            <person name="Ogura Y."/>
            <person name="Fujitani Y."/>
            <person name="Takami H."/>
            <person name="Hayashi T."/>
            <person name="Sahin N."/>
            <person name="Tani A."/>
        </authorList>
    </citation>
    <scope>NUCLEOTIDE SEQUENCE</scope>
    <source>
        <strain evidence="3">DSM 17168</strain>
    </source>
</reference>
<dbReference type="InterPro" id="IPR012337">
    <property type="entry name" value="RNaseH-like_sf"/>
</dbReference>
<comment type="caution">
    <text evidence="3">The sequence shown here is derived from an EMBL/GenBank/DDBJ whole genome shotgun (WGS) entry which is preliminary data.</text>
</comment>
<dbReference type="SUPFAM" id="SSF53098">
    <property type="entry name" value="Ribonuclease H-like"/>
    <property type="match status" value="1"/>
</dbReference>
<sequence length="419" mass="46489">MSRLEAEARSAMRALSARGTSKSEIARLLQVSEGTVRYHLKRIEGAIVDGRSRQALKAAALSEVIDAWRERQAGRVNLVALHQFLQTEYGYAGSLKSVQRYYKRTYPAPAIRVRRRVETPAGAQAQVDWAHFPGVWVDGAPTDLLALHMVLSFSRMEAIIWSPSKTMLSWLSCHSRAFERLGGVPATVRVDNEKTAVVRGAGAWGVINPTYRRYANALKFHVDACPPRQPRCKGKVERKIADQRLSLSPYGEHFADVAALQAWTDQRLEARAIRRICPATGSSVEDAWRAERDVLTPLPDPLFEPFDAAVLARVGTDGLVAFEGRQYSVPFRFVGQTVEVRGVAGAVEVWKGGERIARHDRHTSRRVLLLQSHYDGPSTPEVIAPPPLGRMGARIQELAALPAPMRSIEFYAALAEVAR</sequence>
<feature type="domain" description="Integrase catalytic" evidence="2">
    <location>
        <begin position="116"/>
        <end position="292"/>
    </location>
</feature>
<reference evidence="3" key="2">
    <citation type="submission" date="2021-08" db="EMBL/GenBank/DDBJ databases">
        <authorList>
            <person name="Tani A."/>
            <person name="Ola A."/>
            <person name="Ogura Y."/>
            <person name="Katsura K."/>
            <person name="Hayashi T."/>
        </authorList>
    </citation>
    <scope>NUCLEOTIDE SEQUENCE</scope>
    <source>
        <strain evidence="3">DSM 17168</strain>
    </source>
</reference>
<dbReference type="NCBIfam" id="NF033546">
    <property type="entry name" value="transpos_IS21"/>
    <property type="match status" value="1"/>
</dbReference>
<dbReference type="InterPro" id="IPR036397">
    <property type="entry name" value="RNaseH_sf"/>
</dbReference>
<dbReference type="Pfam" id="PF22483">
    <property type="entry name" value="Mu-transpos_C_2"/>
    <property type="match status" value="1"/>
</dbReference>
<dbReference type="InterPro" id="IPR054353">
    <property type="entry name" value="IstA-like_C"/>
</dbReference>
<evidence type="ECO:0000313" key="3">
    <source>
        <dbReference type="EMBL" id="GJE04691.1"/>
    </source>
</evidence>
<organism evidence="3 4">
    <name type="scientific">Methylobacterium isbiliense</name>
    <dbReference type="NCBI Taxonomy" id="315478"/>
    <lineage>
        <taxon>Bacteria</taxon>
        <taxon>Pseudomonadati</taxon>
        <taxon>Pseudomonadota</taxon>
        <taxon>Alphaproteobacteria</taxon>
        <taxon>Hyphomicrobiales</taxon>
        <taxon>Methylobacteriaceae</taxon>
        <taxon>Methylobacterium</taxon>
    </lineage>
</organism>
<dbReference type="Proteomes" id="UP001055153">
    <property type="component" value="Unassembled WGS sequence"/>
</dbReference>
<evidence type="ECO:0000259" key="2">
    <source>
        <dbReference type="PROSITE" id="PS50994"/>
    </source>
</evidence>
<dbReference type="PANTHER" id="PTHR35004">
    <property type="entry name" value="TRANSPOSASE RV3428C-RELATED"/>
    <property type="match status" value="1"/>
</dbReference>